<accession>A0ABS4IAS8</accession>
<feature type="compositionally biased region" description="Acidic residues" evidence="1">
    <location>
        <begin position="154"/>
        <end position="186"/>
    </location>
</feature>
<dbReference type="Pfam" id="PF13413">
    <property type="entry name" value="HTH_25"/>
    <property type="match status" value="1"/>
</dbReference>
<feature type="domain" description="Cytoskeleton protein RodZ-like C-terminal" evidence="3">
    <location>
        <begin position="217"/>
        <end position="280"/>
    </location>
</feature>
<evidence type="ECO:0000256" key="2">
    <source>
        <dbReference type="SAM" id="Phobius"/>
    </source>
</evidence>
<dbReference type="InterPro" id="IPR050400">
    <property type="entry name" value="Bact_Cytoskel_RodZ"/>
</dbReference>
<dbReference type="InterPro" id="IPR025194">
    <property type="entry name" value="RodZ-like_C"/>
</dbReference>
<dbReference type="PANTHER" id="PTHR34475">
    <property type="match status" value="1"/>
</dbReference>
<name>A0ABS4IAS8_9BACI</name>
<keyword evidence="5" id="KW-1185">Reference proteome</keyword>
<organism evidence="4 5">
    <name type="scientific">Virgibacillus natechei</name>
    <dbReference type="NCBI Taxonomy" id="1216297"/>
    <lineage>
        <taxon>Bacteria</taxon>
        <taxon>Bacillati</taxon>
        <taxon>Bacillota</taxon>
        <taxon>Bacilli</taxon>
        <taxon>Bacillales</taxon>
        <taxon>Bacillaceae</taxon>
        <taxon>Virgibacillus</taxon>
    </lineage>
</organism>
<dbReference type="Pfam" id="PF13464">
    <property type="entry name" value="RodZ_C"/>
    <property type="match status" value="1"/>
</dbReference>
<dbReference type="RefSeq" id="WP_209461277.1">
    <property type="nucleotide sequence ID" value="NZ_CP110224.1"/>
</dbReference>
<dbReference type="Proteomes" id="UP001519345">
    <property type="component" value="Unassembled WGS sequence"/>
</dbReference>
<protein>
    <submittedName>
        <fullName evidence="4">Cytoskeletal protein RodZ</fullName>
    </submittedName>
</protein>
<dbReference type="CDD" id="cd00093">
    <property type="entry name" value="HTH_XRE"/>
    <property type="match status" value="1"/>
</dbReference>
<evidence type="ECO:0000313" key="4">
    <source>
        <dbReference type="EMBL" id="MBP1968035.1"/>
    </source>
</evidence>
<evidence type="ECO:0000259" key="3">
    <source>
        <dbReference type="Pfam" id="PF13464"/>
    </source>
</evidence>
<keyword evidence="2" id="KW-0812">Transmembrane</keyword>
<proteinExistence type="predicted"/>
<gene>
    <name evidence="4" type="ORF">J2Z83_000127</name>
</gene>
<evidence type="ECO:0000313" key="5">
    <source>
        <dbReference type="Proteomes" id="UP001519345"/>
    </source>
</evidence>
<feature type="region of interest" description="Disordered" evidence="1">
    <location>
        <begin position="137"/>
        <end position="202"/>
    </location>
</feature>
<dbReference type="EMBL" id="JAGGKX010000001">
    <property type="protein sequence ID" value="MBP1968035.1"/>
    <property type="molecule type" value="Genomic_DNA"/>
</dbReference>
<dbReference type="PANTHER" id="PTHR34475:SF1">
    <property type="entry name" value="CYTOSKELETON PROTEIN RODZ"/>
    <property type="match status" value="1"/>
</dbReference>
<keyword evidence="2" id="KW-1133">Transmembrane helix</keyword>
<reference evidence="4 5" key="1">
    <citation type="submission" date="2021-03" db="EMBL/GenBank/DDBJ databases">
        <title>Genomic Encyclopedia of Type Strains, Phase IV (KMG-IV): sequencing the most valuable type-strain genomes for metagenomic binning, comparative biology and taxonomic classification.</title>
        <authorList>
            <person name="Goeker M."/>
        </authorList>
    </citation>
    <scope>NUCLEOTIDE SEQUENCE [LARGE SCALE GENOMIC DNA]</scope>
    <source>
        <strain evidence="4 5">DSM 25609</strain>
    </source>
</reference>
<dbReference type="Gene3D" id="1.10.260.40">
    <property type="entry name" value="lambda repressor-like DNA-binding domains"/>
    <property type="match status" value="1"/>
</dbReference>
<keyword evidence="2" id="KW-0472">Membrane</keyword>
<dbReference type="InterPro" id="IPR010982">
    <property type="entry name" value="Lambda_DNA-bd_dom_sf"/>
</dbReference>
<dbReference type="InterPro" id="IPR001387">
    <property type="entry name" value="Cro/C1-type_HTH"/>
</dbReference>
<evidence type="ECO:0000256" key="1">
    <source>
        <dbReference type="SAM" id="MobiDB-lite"/>
    </source>
</evidence>
<sequence length="300" mass="34174">MELGERLREAREAKNISLDSLQESTKIQKRYLAAIEEGNFDILPGKFYARAFIKEYANAVGIDPNDVLEEYKEDIPKTENEKDVQYTRIQRTRKENNTEKNPAIFSLMPTIIVVILVIGIILAAFFFYQQASSDEDESITQGEQNDNEVIITNPDDENGTEEDDESNEASEDIEDTPSEEEEEEQPQAEFNLTEEGSGTVPVSTFELNNVGEELSLVMEADGSSWVSITNENEEVLYTDTLTEEDSPLELDLTGEDRIEFNIGYTPNIQIMMNDVELEYAVDPDDRDHQRIWVDINSETE</sequence>
<feature type="transmembrane region" description="Helical" evidence="2">
    <location>
        <begin position="103"/>
        <end position="128"/>
    </location>
</feature>
<dbReference type="SUPFAM" id="SSF47413">
    <property type="entry name" value="lambda repressor-like DNA-binding domains"/>
    <property type="match status" value="1"/>
</dbReference>
<comment type="caution">
    <text evidence="4">The sequence shown here is derived from an EMBL/GenBank/DDBJ whole genome shotgun (WGS) entry which is preliminary data.</text>
</comment>